<dbReference type="Proteomes" id="UP000183997">
    <property type="component" value="Unassembled WGS sequence"/>
</dbReference>
<evidence type="ECO:0000259" key="2">
    <source>
        <dbReference type="Pfam" id="PF13485"/>
    </source>
</evidence>
<dbReference type="InterPro" id="IPR039568">
    <property type="entry name" value="Peptidase_MA-like_dom"/>
</dbReference>
<evidence type="ECO:0000313" key="3">
    <source>
        <dbReference type="EMBL" id="SHK54426.1"/>
    </source>
</evidence>
<dbReference type="AlphaFoldDB" id="A0A1M6TC63"/>
<dbReference type="STRING" id="1121421.SAMN02745123_02248"/>
<name>A0A1M6TC63_9FIRM</name>
<proteinExistence type="predicted"/>
<keyword evidence="1" id="KW-0812">Transmembrane</keyword>
<protein>
    <submittedName>
        <fullName evidence="3">Peptidase MA superfamily protein</fullName>
    </submittedName>
</protein>
<keyword evidence="1" id="KW-0472">Membrane</keyword>
<organism evidence="3 4">
    <name type="scientific">Desulforamulus aeronauticus DSM 10349</name>
    <dbReference type="NCBI Taxonomy" id="1121421"/>
    <lineage>
        <taxon>Bacteria</taxon>
        <taxon>Bacillati</taxon>
        <taxon>Bacillota</taxon>
        <taxon>Clostridia</taxon>
        <taxon>Eubacteriales</taxon>
        <taxon>Peptococcaceae</taxon>
        <taxon>Desulforamulus</taxon>
    </lineage>
</organism>
<gene>
    <name evidence="3" type="ORF">SAMN02745123_02248</name>
</gene>
<dbReference type="Pfam" id="PF13485">
    <property type="entry name" value="Peptidase_MA_2"/>
    <property type="match status" value="1"/>
</dbReference>
<dbReference type="OrthoDB" id="9787613at2"/>
<feature type="transmembrane region" description="Helical" evidence="1">
    <location>
        <begin position="13"/>
        <end position="34"/>
    </location>
</feature>
<reference evidence="4" key="1">
    <citation type="submission" date="2016-11" db="EMBL/GenBank/DDBJ databases">
        <authorList>
            <person name="Varghese N."/>
            <person name="Submissions S."/>
        </authorList>
    </citation>
    <scope>NUCLEOTIDE SEQUENCE [LARGE SCALE GENOMIC DNA]</scope>
    <source>
        <strain evidence="4">DSM 10349</strain>
    </source>
</reference>
<accession>A0A1M6TC63</accession>
<evidence type="ECO:0000313" key="4">
    <source>
        <dbReference type="Proteomes" id="UP000183997"/>
    </source>
</evidence>
<keyword evidence="4" id="KW-1185">Reference proteome</keyword>
<evidence type="ECO:0000256" key="1">
    <source>
        <dbReference type="SAM" id="Phobius"/>
    </source>
</evidence>
<keyword evidence="1" id="KW-1133">Transmembrane helix</keyword>
<feature type="domain" description="Peptidase MA-like" evidence="2">
    <location>
        <begin position="164"/>
        <end position="289"/>
    </location>
</feature>
<dbReference type="EMBL" id="FRAR01000016">
    <property type="protein sequence ID" value="SHK54426.1"/>
    <property type="molecule type" value="Genomic_DNA"/>
</dbReference>
<sequence length="299" mass="34536">MPQTVRSANISKAYKLIGISMAALLIVAAVFMKLPMTIRSGAYMVFRESLKYKAIWTSRDMETLHGEHFMVRYTTDNKRDAQLVLNTAEKFYQPIADKYGYDGRGKIPVIVYPSRPELNRNFGWPANESAMGVYWAGVIRVLSPNVWVTETDSKEYRDVFINSGPMAHEFTHLVVDYMSHGNYTRWFTEGLAQYEEYKLTGFEFDETEATLNQPLYPLKEMDTDFDNLPNQALAYRQSYVAVRYIADVYGEEALKDILRQLAKNQKTEQAIAVVLGEEFDKFEANYQRWALEQEAVNQL</sequence>
<dbReference type="RefSeq" id="WP_072914304.1">
    <property type="nucleotide sequence ID" value="NZ_FRAR01000016.1"/>
</dbReference>